<accession>A0ACB7J290</accession>
<evidence type="ECO:0000313" key="1">
    <source>
        <dbReference type="EMBL" id="KAG9224669.1"/>
    </source>
</evidence>
<sequence length="515" mass="56733">MTSCGNPAAEIDALMTRRPKFDHSKEWAKPSSKSVTHTYRSTRECFLPLVNTKFRKILQPSIKEKLDGPRQKSLKASGNLTMGLSGGLGSTVLMDLVAKNYFRSSGPEDNKGGKDHPRKLNEKVWKAGYVCYVEVSDAFPGMRDSTADIRAIVESYNVFEFVPLKLEDAFDPSWWDRVGGVPLQSDLGFKPRGDNAQEGTFVSNVSPHPSSILSADLLLCDIPSSNFSTPLDRLRAYLSAMPTQTALLSSVQALIRLLLLYSARSTQSSHLLLGTSLTSLSINLISGIAQGGGFAVREEVDEEWHTGTEMTIRVIRPLRDLTMKECTAWAWWNHLTVVGETPIPSAKQGIGSLTKDFIVGLETDYPSTVSTIARTCSKLAPKDKATGVCALCQRPTQFRAQQWKSQISILSYSNSKESTDRISLAPSLCYACHTSLTGRNSRSVNRSVKSHDDITSDVPIPLPVWVQSHASMQSNSRGSGTSLIDDASTDIMKVRKMNREEMKEQIGSYLLDDDL</sequence>
<dbReference type="EMBL" id="WQMT02000003">
    <property type="protein sequence ID" value="KAG9224669.1"/>
    <property type="molecule type" value="Genomic_DNA"/>
</dbReference>
<organism evidence="1 2">
    <name type="scientific">Pleurotus cornucopiae</name>
    <name type="common">Cornucopia mushroom</name>
    <dbReference type="NCBI Taxonomy" id="5321"/>
    <lineage>
        <taxon>Eukaryota</taxon>
        <taxon>Fungi</taxon>
        <taxon>Dikarya</taxon>
        <taxon>Basidiomycota</taxon>
        <taxon>Agaricomycotina</taxon>
        <taxon>Agaricomycetes</taxon>
        <taxon>Agaricomycetidae</taxon>
        <taxon>Agaricales</taxon>
        <taxon>Pleurotineae</taxon>
        <taxon>Pleurotaceae</taxon>
        <taxon>Pleurotus</taxon>
    </lineage>
</organism>
<protein>
    <submittedName>
        <fullName evidence="1">Uncharacterized protein</fullName>
    </submittedName>
</protein>
<dbReference type="Proteomes" id="UP000824881">
    <property type="component" value="Unassembled WGS sequence"/>
</dbReference>
<proteinExistence type="predicted"/>
<name>A0ACB7J290_PLECO</name>
<reference evidence="1 2" key="1">
    <citation type="journal article" date="2021" name="Appl. Environ. Microbiol.">
        <title>Genetic linkage and physical mapping for an oyster mushroom Pleurotus cornucopiae and QTL analysis for the trait cap color.</title>
        <authorList>
            <person name="Zhang Y."/>
            <person name="Gao W."/>
            <person name="Sonnenberg A."/>
            <person name="Chen Q."/>
            <person name="Zhang J."/>
            <person name="Huang C."/>
        </authorList>
    </citation>
    <scope>NUCLEOTIDE SEQUENCE [LARGE SCALE GENOMIC DNA]</scope>
    <source>
        <strain evidence="1">CCMSSC00406</strain>
    </source>
</reference>
<keyword evidence="2" id="KW-1185">Reference proteome</keyword>
<comment type="caution">
    <text evidence="1">The sequence shown here is derived from an EMBL/GenBank/DDBJ whole genome shotgun (WGS) entry which is preliminary data.</text>
</comment>
<evidence type="ECO:0000313" key="2">
    <source>
        <dbReference type="Proteomes" id="UP000824881"/>
    </source>
</evidence>
<gene>
    <name evidence="1" type="ORF">CCMSSC00406_0002180</name>
</gene>